<dbReference type="PANTHER" id="PTHR12526">
    <property type="entry name" value="GLYCOSYLTRANSFERASE"/>
    <property type="match status" value="1"/>
</dbReference>
<feature type="domain" description="Glycosyltransferase subfamily 4-like N-terminal" evidence="5">
    <location>
        <begin position="35"/>
        <end position="160"/>
    </location>
</feature>
<dbReference type="Proteomes" id="UP000184612">
    <property type="component" value="Unassembled WGS sequence"/>
</dbReference>
<keyword evidence="7" id="KW-1185">Reference proteome</keyword>
<dbReference type="AlphaFoldDB" id="A0A1M7YA73"/>
<evidence type="ECO:0000259" key="4">
    <source>
        <dbReference type="Pfam" id="PF00534"/>
    </source>
</evidence>
<keyword evidence="3 6" id="KW-0808">Transferase</keyword>
<dbReference type="GO" id="GO:0016757">
    <property type="term" value="F:glycosyltransferase activity"/>
    <property type="evidence" value="ECO:0007669"/>
    <property type="project" value="UniProtKB-KW"/>
</dbReference>
<dbReference type="InterPro" id="IPR001296">
    <property type="entry name" value="Glyco_trans_1"/>
</dbReference>
<comment type="similarity">
    <text evidence="1">Belongs to the glycosyltransferase group 1 family. Glycosyltransferase 4 subfamily.</text>
</comment>
<evidence type="ECO:0000256" key="1">
    <source>
        <dbReference type="ARBA" id="ARBA00009481"/>
    </source>
</evidence>
<accession>A0A1M7YA73</accession>
<reference evidence="6 7" key="1">
    <citation type="submission" date="2016-12" db="EMBL/GenBank/DDBJ databases">
        <authorList>
            <person name="Song W.-J."/>
            <person name="Kurnit D.M."/>
        </authorList>
    </citation>
    <scope>NUCLEOTIDE SEQUENCE [LARGE SCALE GENOMIC DNA]</scope>
    <source>
        <strain evidence="6 7">DSM 12503</strain>
    </source>
</reference>
<keyword evidence="2" id="KW-0328">Glycosyltransferase</keyword>
<organism evidence="6 7">
    <name type="scientific">Anaerocolumna xylanovorans DSM 12503</name>
    <dbReference type="NCBI Taxonomy" id="1121345"/>
    <lineage>
        <taxon>Bacteria</taxon>
        <taxon>Bacillati</taxon>
        <taxon>Bacillota</taxon>
        <taxon>Clostridia</taxon>
        <taxon>Lachnospirales</taxon>
        <taxon>Lachnospiraceae</taxon>
        <taxon>Anaerocolumna</taxon>
    </lineage>
</organism>
<dbReference type="STRING" id="1121345.SAMN02745217_02370"/>
<dbReference type="EMBL" id="FRFD01000006">
    <property type="protein sequence ID" value="SHO49520.1"/>
    <property type="molecule type" value="Genomic_DNA"/>
</dbReference>
<evidence type="ECO:0000256" key="2">
    <source>
        <dbReference type="ARBA" id="ARBA00022676"/>
    </source>
</evidence>
<dbReference type="CDD" id="cd03801">
    <property type="entry name" value="GT4_PimA-like"/>
    <property type="match status" value="1"/>
</dbReference>
<dbReference type="Pfam" id="PF13439">
    <property type="entry name" value="Glyco_transf_4"/>
    <property type="match status" value="1"/>
</dbReference>
<dbReference type="Pfam" id="PF00534">
    <property type="entry name" value="Glycos_transf_1"/>
    <property type="match status" value="1"/>
</dbReference>
<evidence type="ECO:0000313" key="7">
    <source>
        <dbReference type="Proteomes" id="UP000184612"/>
    </source>
</evidence>
<dbReference type="RefSeq" id="WP_073589048.1">
    <property type="nucleotide sequence ID" value="NZ_FRFD01000006.1"/>
</dbReference>
<dbReference type="PANTHER" id="PTHR12526:SF640">
    <property type="entry name" value="COLANIC ACID BIOSYNTHESIS GLYCOSYLTRANSFERASE WCAL-RELATED"/>
    <property type="match status" value="1"/>
</dbReference>
<dbReference type="InterPro" id="IPR028098">
    <property type="entry name" value="Glyco_trans_4-like_N"/>
</dbReference>
<evidence type="ECO:0000256" key="3">
    <source>
        <dbReference type="ARBA" id="ARBA00022679"/>
    </source>
</evidence>
<proteinExistence type="inferred from homology"/>
<evidence type="ECO:0000313" key="6">
    <source>
        <dbReference type="EMBL" id="SHO49520.1"/>
    </source>
</evidence>
<gene>
    <name evidence="6" type="ORF">SAMN02745217_02370</name>
</gene>
<dbReference type="SUPFAM" id="SSF53756">
    <property type="entry name" value="UDP-Glycosyltransferase/glycogen phosphorylase"/>
    <property type="match status" value="1"/>
</dbReference>
<dbReference type="OrthoDB" id="9806653at2"/>
<dbReference type="Gene3D" id="3.40.50.2000">
    <property type="entry name" value="Glycogen Phosphorylase B"/>
    <property type="match status" value="2"/>
</dbReference>
<sequence length="359" mass="40956">MNVLMVGVSEETKGGMWTVVENYLEDEEFIQRTNLIYIATAGLGSIPHRLWMTLKAYIRILFVLLTKKIDIIHVHMAEKGSVFRKGIVIRMGRVFGCKIVCHLHGATFEVWYKECSERKQKLIKKILDQSDKVIILGEYWLDFIGQLIRKEKICVVYNAVKELERNPYSMDNKDLLFLGALNQRKGIDDLLSAMKIVKESKCFKGKLYLYGPDSENKIEKKIEENNLTDVVEYKGWLNNQDKQGVFNTIAVNILPSYNEGLPMTILETMSYGIPNISTNVAAIPEAITNHENGILIEPGVTGQIADAVISMVSDDSKRSFYSQSAFLRIAKEFSLDIHRNKILTIYNELMGGKELLFEK</sequence>
<protein>
    <submittedName>
        <fullName evidence="6">Glycosyltransferase involved in cell wall bisynthesis</fullName>
    </submittedName>
</protein>
<feature type="domain" description="Glycosyl transferase family 1" evidence="4">
    <location>
        <begin position="169"/>
        <end position="324"/>
    </location>
</feature>
<evidence type="ECO:0000259" key="5">
    <source>
        <dbReference type="Pfam" id="PF13439"/>
    </source>
</evidence>
<name>A0A1M7YA73_9FIRM</name>